<sequence length="70" mass="7829">MIFARPVWADNRKSPLPDVIPLREAPFAGDGIRLQNGAELLVIRRTFLELPADPAQASTHVDLILIVREK</sequence>
<accession>A0A068CBV0</accession>
<name>A0A068CBV0_9CAUD</name>
<organism evidence="1 2">
    <name type="scientific">Mycobacterium phage Willis</name>
    <dbReference type="NCBI Taxonomy" id="1486404"/>
    <lineage>
        <taxon>Viruses</taxon>
        <taxon>Duplodnaviria</taxon>
        <taxon>Heunggongvirae</taxon>
        <taxon>Uroviricota</taxon>
        <taxon>Caudoviricetes</taxon>
        <taxon>Ceeclamvirinae</taxon>
        <taxon>Bixzunavirus</taxon>
        <taxon>Bixzunavirus Bxz1</taxon>
    </lineage>
</organism>
<protein>
    <submittedName>
        <fullName evidence="1">Uncharacterized protein</fullName>
    </submittedName>
</protein>
<dbReference type="Proteomes" id="UP000027390">
    <property type="component" value="Segment"/>
</dbReference>
<dbReference type="EMBL" id="KJ595575">
    <property type="protein sequence ID" value="AID18156.1"/>
    <property type="molecule type" value="Genomic_DNA"/>
</dbReference>
<gene>
    <name evidence="1" type="primary">76</name>
    <name evidence="1" type="ORF">PBI_WILLIS_76</name>
</gene>
<evidence type="ECO:0000313" key="1">
    <source>
        <dbReference type="EMBL" id="AID18156.1"/>
    </source>
</evidence>
<evidence type="ECO:0000313" key="2">
    <source>
        <dbReference type="Proteomes" id="UP000027390"/>
    </source>
</evidence>
<reference evidence="1 2" key="1">
    <citation type="submission" date="2014-03" db="EMBL/GenBank/DDBJ databases">
        <authorList>
            <person name="Churilla B.M."/>
            <person name="Abrahim M.R."/>
            <person name="Burke K.A."/>
            <person name="Yu V.J."/>
            <person name="Adkins N.L."/>
            <person name="Cohen K.L."/>
            <person name="Colicchio M.A."/>
            <person name="Fasoranti T.O."/>
            <person name="Genkil J.S."/>
            <person name="Kramer Z.J."/>
            <person name="Prout A.K."/>
            <person name="Schafer C.E."/>
            <person name="Schwarz A.G."/>
            <person name="Tish M."/>
            <person name="Vispute N."/>
            <person name="Wilkes K.E."/>
            <person name="Williams C.R."/>
            <person name="Xiao X."/>
            <person name="Yoder B.A."/>
            <person name="Lapin J.S."/>
            <person name="Ott C.T."/>
            <person name="Walburn T.D."/>
            <person name="Bradley K.W."/>
            <person name="Clarke D.Q."/>
            <person name="Lewis M.F."/>
            <person name="Barker L.P."/>
            <person name="Bailey C."/>
            <person name="Asai D.J."/>
            <person name="Bowman C.A."/>
            <person name="Russell D.A."/>
            <person name="Pope W.H."/>
            <person name="Jacobs-Sera D."/>
            <person name="Hendrix R.W."/>
            <person name="Hatfull G.F."/>
        </authorList>
    </citation>
    <scope>NUCLEOTIDE SEQUENCE [LARGE SCALE GENOMIC DNA]</scope>
</reference>
<proteinExistence type="predicted"/>